<dbReference type="Proteomes" id="UP000663829">
    <property type="component" value="Unassembled WGS sequence"/>
</dbReference>
<dbReference type="GO" id="GO:0016020">
    <property type="term" value="C:membrane"/>
    <property type="evidence" value="ECO:0007669"/>
    <property type="project" value="InterPro"/>
</dbReference>
<organism evidence="6 8">
    <name type="scientific">Didymodactylos carnosus</name>
    <dbReference type="NCBI Taxonomy" id="1234261"/>
    <lineage>
        <taxon>Eukaryota</taxon>
        <taxon>Metazoa</taxon>
        <taxon>Spiralia</taxon>
        <taxon>Gnathifera</taxon>
        <taxon>Rotifera</taxon>
        <taxon>Eurotatoria</taxon>
        <taxon>Bdelloidea</taxon>
        <taxon>Philodinida</taxon>
        <taxon>Philodinidae</taxon>
        <taxon>Didymodactylos</taxon>
    </lineage>
</organism>
<dbReference type="PROSITE" id="PS51196">
    <property type="entry name" value="SECA_MOTOR_DEAD"/>
    <property type="match status" value="1"/>
</dbReference>
<feature type="domain" description="SecA family profile" evidence="5">
    <location>
        <begin position="1"/>
        <end position="331"/>
    </location>
</feature>
<dbReference type="EMBL" id="CAJNOQ010018554">
    <property type="protein sequence ID" value="CAF1431594.1"/>
    <property type="molecule type" value="Genomic_DNA"/>
</dbReference>
<dbReference type="GO" id="GO:0017038">
    <property type="term" value="P:protein import"/>
    <property type="evidence" value="ECO:0007669"/>
    <property type="project" value="InterPro"/>
</dbReference>
<dbReference type="PROSITE" id="PS51194">
    <property type="entry name" value="HELICASE_CTER"/>
    <property type="match status" value="1"/>
</dbReference>
<dbReference type="Pfam" id="PF00271">
    <property type="entry name" value="Helicase_C"/>
    <property type="match status" value="1"/>
</dbReference>
<evidence type="ECO:0000256" key="1">
    <source>
        <dbReference type="ARBA" id="ARBA00022490"/>
    </source>
</evidence>
<dbReference type="AlphaFoldDB" id="A0A815N087"/>
<proteinExistence type="predicted"/>
<evidence type="ECO:0000313" key="7">
    <source>
        <dbReference type="EMBL" id="CAF4310153.1"/>
    </source>
</evidence>
<dbReference type="InterPro" id="IPR027417">
    <property type="entry name" value="P-loop_NTPase"/>
</dbReference>
<dbReference type="PANTHER" id="PTHR30612:SF0">
    <property type="entry name" value="CHLOROPLAST PROTEIN-TRANSPORTING ATPASE"/>
    <property type="match status" value="1"/>
</dbReference>
<dbReference type="InterPro" id="IPR001650">
    <property type="entry name" value="Helicase_C-like"/>
</dbReference>
<comment type="caution">
    <text evidence="6">The sequence shown here is derived from an EMBL/GenBank/DDBJ whole genome shotgun (WGS) entry which is preliminary data.</text>
</comment>
<evidence type="ECO:0000313" key="8">
    <source>
        <dbReference type="Proteomes" id="UP000663829"/>
    </source>
</evidence>
<feature type="domain" description="Helicase C-terminal" evidence="4">
    <location>
        <begin position="208"/>
        <end position="331"/>
    </location>
</feature>
<dbReference type="EMBL" id="CAJOBC010083989">
    <property type="protein sequence ID" value="CAF4310153.1"/>
    <property type="molecule type" value="Genomic_DNA"/>
</dbReference>
<evidence type="ECO:0008006" key="9">
    <source>
        <dbReference type="Google" id="ProtNLM"/>
    </source>
</evidence>
<dbReference type="GO" id="GO:0006886">
    <property type="term" value="P:intracellular protein transport"/>
    <property type="evidence" value="ECO:0007669"/>
    <property type="project" value="InterPro"/>
</dbReference>
<dbReference type="Gene3D" id="3.40.50.300">
    <property type="entry name" value="P-loop containing nucleotide triphosphate hydrolases"/>
    <property type="match status" value="2"/>
</dbReference>
<dbReference type="GO" id="GO:0006605">
    <property type="term" value="P:protein targeting"/>
    <property type="evidence" value="ECO:0007669"/>
    <property type="project" value="InterPro"/>
</dbReference>
<sequence>MLIDENNTLARLADQLPGMEWLNPILFGIWRCIEAQDDLYSKRDVIVDQMRKLLGDPQSDLKIPEHLKEFVNESIPIWIDHAILARAEYRLDHHYMIKSDQTRTKRIMSIDFSNTGVVQPSTTWSDGLHQFLQIKHGLKMTPLSVTSNYLSNLGLFMRYGKNIFGLTGTIGSKETRELLHRIYQVDTIIIPSFKEKRHVQLKAIITADDDQWLTTIVSETLSNAQKQRAVLIICETRLDAKTISKQIQRADPTLFVRLYTDNTNAVESNVVENRIEAGDIIVATNLAGRGTDLKTSPSVETNGGLHVCLTYLPNNVRVEEQAFGRTSRQGQ</sequence>
<evidence type="ECO:0000256" key="3">
    <source>
        <dbReference type="ARBA" id="ARBA00023010"/>
    </source>
</evidence>
<name>A0A815N087_9BILA</name>
<dbReference type="Gene3D" id="3.90.1440.10">
    <property type="entry name" value="SecA, preprotein cross-linking domain"/>
    <property type="match status" value="1"/>
</dbReference>
<protein>
    <recommendedName>
        <fullName evidence="9">Preprotein translocase subunit SecA</fullName>
    </recommendedName>
</protein>
<dbReference type="Proteomes" id="UP000681722">
    <property type="component" value="Unassembled WGS sequence"/>
</dbReference>
<reference evidence="6" key="1">
    <citation type="submission" date="2021-02" db="EMBL/GenBank/DDBJ databases">
        <authorList>
            <person name="Nowell W R."/>
        </authorList>
    </citation>
    <scope>NUCLEOTIDE SEQUENCE</scope>
</reference>
<dbReference type="PANTHER" id="PTHR30612">
    <property type="entry name" value="SECA INNER MEMBRANE COMPONENT OF SEC PROTEIN SECRETION SYSTEM"/>
    <property type="match status" value="1"/>
</dbReference>
<dbReference type="InterPro" id="IPR000185">
    <property type="entry name" value="SecA"/>
</dbReference>
<evidence type="ECO:0000259" key="5">
    <source>
        <dbReference type="PROSITE" id="PS51196"/>
    </source>
</evidence>
<keyword evidence="2" id="KW-0653">Protein transport</keyword>
<dbReference type="OrthoDB" id="10038397at2759"/>
<keyword evidence="8" id="KW-1185">Reference proteome</keyword>
<evidence type="ECO:0000313" key="6">
    <source>
        <dbReference type="EMBL" id="CAF1431594.1"/>
    </source>
</evidence>
<evidence type="ECO:0000256" key="2">
    <source>
        <dbReference type="ARBA" id="ARBA00022927"/>
    </source>
</evidence>
<dbReference type="GO" id="GO:0005524">
    <property type="term" value="F:ATP binding"/>
    <property type="evidence" value="ECO:0007669"/>
    <property type="project" value="InterPro"/>
</dbReference>
<dbReference type="SUPFAM" id="SSF81767">
    <property type="entry name" value="Pre-protein crosslinking domain of SecA"/>
    <property type="match status" value="1"/>
</dbReference>
<keyword evidence="3" id="KW-0811">Translocation</keyword>
<keyword evidence="1" id="KW-0963">Cytoplasm</keyword>
<accession>A0A815N087</accession>
<gene>
    <name evidence="6" type="ORF">GPM918_LOCUS34028</name>
    <name evidence="7" type="ORF">SRO942_LOCUS34723</name>
</gene>
<keyword evidence="2" id="KW-0813">Transport</keyword>
<dbReference type="InterPro" id="IPR036670">
    <property type="entry name" value="SecA_X-link_sf"/>
</dbReference>
<dbReference type="InterPro" id="IPR014018">
    <property type="entry name" value="SecA_motor_DEAD"/>
</dbReference>
<evidence type="ECO:0000259" key="4">
    <source>
        <dbReference type="PROSITE" id="PS51194"/>
    </source>
</evidence>
<dbReference type="SUPFAM" id="SSF52540">
    <property type="entry name" value="P-loop containing nucleoside triphosphate hydrolases"/>
    <property type="match status" value="1"/>
</dbReference>